<evidence type="ECO:0000313" key="9">
    <source>
        <dbReference type="EMBL" id="KAK4261979.1"/>
    </source>
</evidence>
<dbReference type="EMBL" id="JAWXYG010000009">
    <property type="protein sequence ID" value="KAK4261979.1"/>
    <property type="molecule type" value="Genomic_DNA"/>
</dbReference>
<feature type="transmembrane region" description="Helical" evidence="7">
    <location>
        <begin position="163"/>
        <end position="185"/>
    </location>
</feature>
<feature type="transmembrane region" description="Helical" evidence="7">
    <location>
        <begin position="43"/>
        <end position="63"/>
    </location>
</feature>
<comment type="caution">
    <text evidence="9">The sequence shown here is derived from an EMBL/GenBank/DDBJ whole genome shotgun (WGS) entry which is preliminary data.</text>
</comment>
<dbReference type="GO" id="GO:0016020">
    <property type="term" value="C:membrane"/>
    <property type="evidence" value="ECO:0007669"/>
    <property type="project" value="UniProtKB-SubCell"/>
</dbReference>
<dbReference type="InterPro" id="IPR020846">
    <property type="entry name" value="MFS_dom"/>
</dbReference>
<evidence type="ECO:0000256" key="6">
    <source>
        <dbReference type="ARBA" id="ARBA00023136"/>
    </source>
</evidence>
<comment type="similarity">
    <text evidence="2">Belongs to the major facilitator superfamily. Sugar transporter (TC 2.A.1.1) family.</text>
</comment>
<evidence type="ECO:0000256" key="7">
    <source>
        <dbReference type="SAM" id="Phobius"/>
    </source>
</evidence>
<feature type="domain" description="Major facilitator superfamily (MFS) profile" evidence="8">
    <location>
        <begin position="7"/>
        <end position="708"/>
    </location>
</feature>
<feature type="transmembrane region" description="Helical" evidence="7">
    <location>
        <begin position="653"/>
        <end position="673"/>
    </location>
</feature>
<evidence type="ECO:0000256" key="4">
    <source>
        <dbReference type="ARBA" id="ARBA00022692"/>
    </source>
</evidence>
<dbReference type="AlphaFoldDB" id="A0AAE1JZ25"/>
<keyword evidence="3" id="KW-0813">Transport</keyword>
<dbReference type="PANTHER" id="PTHR48020:SF35">
    <property type="entry name" value="SUGAR TRANSPORTER"/>
    <property type="match status" value="1"/>
</dbReference>
<sequence>MSQVVLVAVAATLGNLLVGWDSSAIAGGMTYIKREFNLDADPTLEGLIVSMTFLTGTFVTIFSGKVSDLLGRRPMLIMSSVMYFCSGLVMLWAPNVYIVLLSRLLDGFGIALAVTLTPLYISEIAPPDIRGQLNTVTQFSCSAGMFLAYCMVFSMSLTVSPSWRVMLGVIFIPAVLYFLLTVFYLPESPRWLVSRGRVDEASKVLQRLRGTEDVSGELALLAEGLSPGGETTSIEEYIVAPVNELTANRDVAKDCIKLYGPNEEVSMVAQPVNGQGSMMSRQASIALQSTSLKDPIVTLFGSVHDNLPEPGSARGFTKAGSFSSMGDVESNPYGTSDNLHAPLLSPQANAAERDRTQPFKGGMFGFISNSSLRSEGMQGMRSNSSLRSEGMLRMISNSSLNQGNVGEMPGNTDIGGGWQLVYKTSEKVKGRKREAGLQRVYLHPEAVPVSQFNSFVSTSGYDMPVEGEAFPAAGLVSQSVLGSKDVLHDPEVVAKGPGWKALLEPGVKRALIVGIGLQILQQAAGINGFLYYAPQILEDAGVGDLLSRFGFSSTSSSLLINVFTTFCMLPCIALSMRLMDIAGRRSIMLFTIPVLIGSLVVLVVRDAFNISSVLNAAITAVCVVVYESVFCMGFGVIPNIICAEIFPTSVRGICISLCSLTYWICTLFVTSTFPALLRLLGLTGVFGLFVVGCIVSWIFVYLKVPETKGMPLEVIIEFFAIGAKPGTDPAAIGMKG</sequence>
<dbReference type="Proteomes" id="UP001293593">
    <property type="component" value="Unassembled WGS sequence"/>
</dbReference>
<dbReference type="GO" id="GO:0022857">
    <property type="term" value="F:transmembrane transporter activity"/>
    <property type="evidence" value="ECO:0007669"/>
    <property type="project" value="InterPro"/>
</dbReference>
<feature type="transmembrane region" description="Helical" evidence="7">
    <location>
        <begin position="75"/>
        <end position="94"/>
    </location>
</feature>
<proteinExistence type="inferred from homology"/>
<feature type="transmembrane region" description="Helical" evidence="7">
    <location>
        <begin position="133"/>
        <end position="157"/>
    </location>
</feature>
<comment type="subcellular location">
    <subcellularLocation>
        <location evidence="1">Membrane</location>
        <topology evidence="1">Multi-pass membrane protein</topology>
    </subcellularLocation>
</comment>
<dbReference type="Gene3D" id="1.20.1250.20">
    <property type="entry name" value="MFS general substrate transporter like domains"/>
    <property type="match status" value="2"/>
</dbReference>
<gene>
    <name evidence="9" type="ORF">QN277_027602</name>
</gene>
<feature type="transmembrane region" description="Helical" evidence="7">
    <location>
        <begin position="510"/>
        <end position="533"/>
    </location>
</feature>
<feature type="transmembrane region" description="Helical" evidence="7">
    <location>
        <begin position="586"/>
        <end position="604"/>
    </location>
</feature>
<keyword evidence="10" id="KW-1185">Reference proteome</keyword>
<evidence type="ECO:0000259" key="8">
    <source>
        <dbReference type="PROSITE" id="PS50850"/>
    </source>
</evidence>
<dbReference type="PANTHER" id="PTHR48020">
    <property type="entry name" value="PROTON MYO-INOSITOL COTRANSPORTER"/>
    <property type="match status" value="1"/>
</dbReference>
<evidence type="ECO:0000256" key="1">
    <source>
        <dbReference type="ARBA" id="ARBA00004141"/>
    </source>
</evidence>
<dbReference type="InterPro" id="IPR005828">
    <property type="entry name" value="MFS_sugar_transport-like"/>
</dbReference>
<dbReference type="InterPro" id="IPR050814">
    <property type="entry name" value="Myo-inositol_Transporter"/>
</dbReference>
<feature type="transmembrane region" description="Helical" evidence="7">
    <location>
        <begin position="616"/>
        <end position="641"/>
    </location>
</feature>
<keyword evidence="4 7" id="KW-0812">Transmembrane</keyword>
<evidence type="ECO:0000256" key="5">
    <source>
        <dbReference type="ARBA" id="ARBA00022989"/>
    </source>
</evidence>
<feature type="transmembrane region" description="Helical" evidence="7">
    <location>
        <begin position="679"/>
        <end position="702"/>
    </location>
</feature>
<dbReference type="InterPro" id="IPR003663">
    <property type="entry name" value="Sugar/inositol_transpt"/>
</dbReference>
<reference evidence="9" key="1">
    <citation type="submission" date="2023-10" db="EMBL/GenBank/DDBJ databases">
        <title>Chromosome-level genome of the transformable northern wattle, Acacia crassicarpa.</title>
        <authorList>
            <person name="Massaro I."/>
            <person name="Sinha N.R."/>
            <person name="Poethig S."/>
            <person name="Leichty A.R."/>
        </authorList>
    </citation>
    <scope>NUCLEOTIDE SEQUENCE</scope>
    <source>
        <strain evidence="9">Acra3RX</strain>
        <tissue evidence="9">Leaf</tissue>
    </source>
</reference>
<keyword evidence="5 7" id="KW-1133">Transmembrane helix</keyword>
<dbReference type="FunFam" id="1.20.1250.20:FF:000345">
    <property type="entry name" value="Monosaccharide-sensing protein 3"/>
    <property type="match status" value="1"/>
</dbReference>
<dbReference type="Pfam" id="PF00083">
    <property type="entry name" value="Sugar_tr"/>
    <property type="match status" value="2"/>
</dbReference>
<feature type="transmembrane region" description="Helical" evidence="7">
    <location>
        <begin position="100"/>
        <end position="121"/>
    </location>
</feature>
<dbReference type="PROSITE" id="PS00216">
    <property type="entry name" value="SUGAR_TRANSPORT_1"/>
    <property type="match status" value="2"/>
</dbReference>
<evidence type="ECO:0000313" key="10">
    <source>
        <dbReference type="Proteomes" id="UP001293593"/>
    </source>
</evidence>
<feature type="transmembrane region" description="Helical" evidence="7">
    <location>
        <begin position="553"/>
        <end position="574"/>
    </location>
</feature>
<name>A0AAE1JZ25_9FABA</name>
<dbReference type="PROSITE" id="PS50850">
    <property type="entry name" value="MFS"/>
    <property type="match status" value="1"/>
</dbReference>
<evidence type="ECO:0000256" key="2">
    <source>
        <dbReference type="ARBA" id="ARBA00010992"/>
    </source>
</evidence>
<dbReference type="FunFam" id="1.20.1250.20:FF:000461">
    <property type="entry name" value="Monosaccharide-sensing protein 3"/>
    <property type="match status" value="1"/>
</dbReference>
<dbReference type="SUPFAM" id="SSF103473">
    <property type="entry name" value="MFS general substrate transporter"/>
    <property type="match status" value="1"/>
</dbReference>
<organism evidence="9 10">
    <name type="scientific">Acacia crassicarpa</name>
    <name type="common">northern wattle</name>
    <dbReference type="NCBI Taxonomy" id="499986"/>
    <lineage>
        <taxon>Eukaryota</taxon>
        <taxon>Viridiplantae</taxon>
        <taxon>Streptophyta</taxon>
        <taxon>Embryophyta</taxon>
        <taxon>Tracheophyta</taxon>
        <taxon>Spermatophyta</taxon>
        <taxon>Magnoliopsida</taxon>
        <taxon>eudicotyledons</taxon>
        <taxon>Gunneridae</taxon>
        <taxon>Pentapetalae</taxon>
        <taxon>rosids</taxon>
        <taxon>fabids</taxon>
        <taxon>Fabales</taxon>
        <taxon>Fabaceae</taxon>
        <taxon>Caesalpinioideae</taxon>
        <taxon>mimosoid clade</taxon>
        <taxon>Acacieae</taxon>
        <taxon>Acacia</taxon>
    </lineage>
</organism>
<dbReference type="PRINTS" id="PR00171">
    <property type="entry name" value="SUGRTRNSPORT"/>
</dbReference>
<dbReference type="InterPro" id="IPR036259">
    <property type="entry name" value="MFS_trans_sf"/>
</dbReference>
<protein>
    <recommendedName>
        <fullName evidence="8">Major facilitator superfamily (MFS) profile domain-containing protein</fullName>
    </recommendedName>
</protein>
<accession>A0AAE1JZ25</accession>
<dbReference type="InterPro" id="IPR005829">
    <property type="entry name" value="Sugar_transporter_CS"/>
</dbReference>
<keyword evidence="6 7" id="KW-0472">Membrane</keyword>
<evidence type="ECO:0000256" key="3">
    <source>
        <dbReference type="ARBA" id="ARBA00022448"/>
    </source>
</evidence>